<organism evidence="2 3">
    <name type="scientific">Microbacterium sediminicola</name>
    <dbReference type="NCBI Taxonomy" id="415210"/>
    <lineage>
        <taxon>Bacteria</taxon>
        <taxon>Bacillati</taxon>
        <taxon>Actinomycetota</taxon>
        <taxon>Actinomycetes</taxon>
        <taxon>Micrococcales</taxon>
        <taxon>Microbacteriaceae</taxon>
        <taxon>Microbacterium</taxon>
    </lineage>
</organism>
<proteinExistence type="inferred from homology"/>
<name>A0ABN2IEX4_9MICO</name>
<reference evidence="2 3" key="1">
    <citation type="journal article" date="2019" name="Int. J. Syst. Evol. Microbiol.">
        <title>The Global Catalogue of Microorganisms (GCM) 10K type strain sequencing project: providing services to taxonomists for standard genome sequencing and annotation.</title>
        <authorList>
            <consortium name="The Broad Institute Genomics Platform"/>
            <consortium name="The Broad Institute Genome Sequencing Center for Infectious Disease"/>
            <person name="Wu L."/>
            <person name="Ma J."/>
        </authorList>
    </citation>
    <scope>NUCLEOTIDE SEQUENCE [LARGE SCALE GENOMIC DNA]</scope>
    <source>
        <strain evidence="2 3">JCM 15577</strain>
    </source>
</reference>
<evidence type="ECO:0000313" key="2">
    <source>
        <dbReference type="EMBL" id="GAA1703742.1"/>
    </source>
</evidence>
<dbReference type="PANTHER" id="PTHR30344:SF1">
    <property type="entry name" value="6-PHOSPHOGLUCONOLACTONASE"/>
    <property type="match status" value="1"/>
</dbReference>
<accession>A0ABN2IEX4</accession>
<keyword evidence="3" id="KW-1185">Reference proteome</keyword>
<dbReference type="SUPFAM" id="SSF51004">
    <property type="entry name" value="C-terminal (heme d1) domain of cytochrome cd1-nitrite reductase"/>
    <property type="match status" value="1"/>
</dbReference>
<dbReference type="EMBL" id="BAAAPL010000002">
    <property type="protein sequence ID" value="GAA1703742.1"/>
    <property type="molecule type" value="Genomic_DNA"/>
</dbReference>
<dbReference type="InterPro" id="IPR050282">
    <property type="entry name" value="Cycloisomerase_2"/>
</dbReference>
<gene>
    <name evidence="2" type="ORF">GCM10009808_22040</name>
</gene>
<dbReference type="Proteomes" id="UP001501690">
    <property type="component" value="Unassembled WGS sequence"/>
</dbReference>
<protein>
    <submittedName>
        <fullName evidence="2">Lactonase family protein</fullName>
    </submittedName>
</protein>
<dbReference type="PANTHER" id="PTHR30344">
    <property type="entry name" value="6-PHOSPHOGLUCONOLACTONASE-RELATED"/>
    <property type="match status" value="1"/>
</dbReference>
<dbReference type="RefSeq" id="WP_344072541.1">
    <property type="nucleotide sequence ID" value="NZ_BAAAPL010000002.1"/>
</dbReference>
<sequence length="344" mass="36344">MRLLVGGYSPDMEGTAAGIGLLVAGDADAALAGATLSFRGTVVEAASPSWITAHPTLDVVYATLEGEAMIRAYRRIGESAYEPWGEPVAVGELPCHILVTPTADRLWVTCWGDGRIVTIGVDATGRLRDSADLPAAEDPYPGFGEERTPHAHQSVALPGARVATTEMGLDQVRFWRTGLGETRLVQEVVLPFGSGPRHMVWHPSGHLYVITELSCEVYVLAPDATGTWRILSASAIGAGLMPGDGAAELAPSRDGEFLYGGVRGSNTIGVLRVRGAGDRLDPVALVESGVVWPRHHRVVGDTLLVAGQHSDDVAAMSLDIRTGVPGRVRGRVEVPSPTCLLPAR</sequence>
<comment type="similarity">
    <text evidence="1">Belongs to the cycloisomerase 2 family.</text>
</comment>
<evidence type="ECO:0000256" key="1">
    <source>
        <dbReference type="ARBA" id="ARBA00005564"/>
    </source>
</evidence>
<dbReference type="Pfam" id="PF10282">
    <property type="entry name" value="Lactonase"/>
    <property type="match status" value="1"/>
</dbReference>
<dbReference type="InterPro" id="IPR019405">
    <property type="entry name" value="Lactonase_7-beta_prop"/>
</dbReference>
<dbReference type="InterPro" id="IPR015943">
    <property type="entry name" value="WD40/YVTN_repeat-like_dom_sf"/>
</dbReference>
<evidence type="ECO:0000313" key="3">
    <source>
        <dbReference type="Proteomes" id="UP001501690"/>
    </source>
</evidence>
<comment type="caution">
    <text evidence="2">The sequence shown here is derived from an EMBL/GenBank/DDBJ whole genome shotgun (WGS) entry which is preliminary data.</text>
</comment>
<dbReference type="InterPro" id="IPR011048">
    <property type="entry name" value="Haem_d1_sf"/>
</dbReference>
<dbReference type="Gene3D" id="2.130.10.10">
    <property type="entry name" value="YVTN repeat-like/Quinoprotein amine dehydrogenase"/>
    <property type="match status" value="1"/>
</dbReference>